<dbReference type="SUPFAM" id="SSF47413">
    <property type="entry name" value="lambda repressor-like DNA-binding domains"/>
    <property type="match status" value="1"/>
</dbReference>
<keyword evidence="4" id="KW-1185">Reference proteome</keyword>
<comment type="caution">
    <text evidence="3">The sequence shown here is derived from an EMBL/GenBank/DDBJ whole genome shotgun (WGS) entry which is preliminary data.</text>
</comment>
<dbReference type="Pfam" id="PF01381">
    <property type="entry name" value="HTH_3"/>
    <property type="match status" value="1"/>
</dbReference>
<evidence type="ECO:0000313" key="3">
    <source>
        <dbReference type="EMBL" id="MBN8430424.1"/>
    </source>
</evidence>
<gene>
    <name evidence="3" type="ORF">JF535_06095</name>
</gene>
<feature type="region of interest" description="Disordered" evidence="1">
    <location>
        <begin position="72"/>
        <end position="116"/>
    </location>
</feature>
<feature type="compositionally biased region" description="Basic residues" evidence="1">
    <location>
        <begin position="88"/>
        <end position="102"/>
    </location>
</feature>
<feature type="domain" description="HTH cro/C1-type" evidence="2">
    <location>
        <begin position="19"/>
        <end position="70"/>
    </location>
</feature>
<accession>A0ABS3E5N9</accession>
<dbReference type="InterPro" id="IPR010982">
    <property type="entry name" value="Lambda_DNA-bd_dom_sf"/>
</dbReference>
<dbReference type="Proteomes" id="UP000664293">
    <property type="component" value="Unassembled WGS sequence"/>
</dbReference>
<dbReference type="RefSeq" id="WP_207000383.1">
    <property type="nucleotide sequence ID" value="NZ_JAEKJR010000002.1"/>
</dbReference>
<sequence length="116" mass="12684">MDTSSQSPAAIAEVLGHRLKQARLNRDLTQLEVAERAGVSRKAVLNAEKGKTQLEVLVAILQALDLTAQLDKFLPPQPPSPIQLAKLQGKRRQRASGQRGKHGGKEEDTSGEEPEW</sequence>
<dbReference type="EMBL" id="JAEKJR010000002">
    <property type="protein sequence ID" value="MBN8430424.1"/>
    <property type="molecule type" value="Genomic_DNA"/>
</dbReference>
<organism evidence="3 4">
    <name type="scientific">Microbulbifer salipaludis</name>
    <dbReference type="NCBI Taxonomy" id="187980"/>
    <lineage>
        <taxon>Bacteria</taxon>
        <taxon>Pseudomonadati</taxon>
        <taxon>Pseudomonadota</taxon>
        <taxon>Gammaproteobacteria</taxon>
        <taxon>Cellvibrionales</taxon>
        <taxon>Microbulbiferaceae</taxon>
        <taxon>Microbulbifer</taxon>
    </lineage>
</organism>
<name>A0ABS3E5N9_9GAMM</name>
<dbReference type="Gene3D" id="1.10.260.40">
    <property type="entry name" value="lambda repressor-like DNA-binding domains"/>
    <property type="match status" value="1"/>
</dbReference>
<dbReference type="SMART" id="SM00530">
    <property type="entry name" value="HTH_XRE"/>
    <property type="match status" value="1"/>
</dbReference>
<protein>
    <submittedName>
        <fullName evidence="3">Helix-turn-helix transcriptional regulator</fullName>
    </submittedName>
</protein>
<reference evidence="3 4" key="1">
    <citation type="submission" date="2020-12" db="EMBL/GenBank/DDBJ databases">
        <title>Oil enriched cultivation method for isolating marine PHA-producing bacteria.</title>
        <authorList>
            <person name="Zheng W."/>
            <person name="Yu S."/>
            <person name="Huang Y."/>
        </authorList>
    </citation>
    <scope>NUCLEOTIDE SEQUENCE [LARGE SCALE GENOMIC DNA]</scope>
    <source>
        <strain evidence="3 4">SN0-2</strain>
    </source>
</reference>
<evidence type="ECO:0000259" key="2">
    <source>
        <dbReference type="PROSITE" id="PS50943"/>
    </source>
</evidence>
<evidence type="ECO:0000313" key="4">
    <source>
        <dbReference type="Proteomes" id="UP000664293"/>
    </source>
</evidence>
<evidence type="ECO:0000256" key="1">
    <source>
        <dbReference type="SAM" id="MobiDB-lite"/>
    </source>
</evidence>
<dbReference type="InterPro" id="IPR001387">
    <property type="entry name" value="Cro/C1-type_HTH"/>
</dbReference>
<proteinExistence type="predicted"/>
<dbReference type="PROSITE" id="PS50943">
    <property type="entry name" value="HTH_CROC1"/>
    <property type="match status" value="1"/>
</dbReference>
<dbReference type="CDD" id="cd00093">
    <property type="entry name" value="HTH_XRE"/>
    <property type="match status" value="1"/>
</dbReference>